<keyword evidence="3" id="KW-1185">Reference proteome</keyword>
<protein>
    <submittedName>
        <fullName evidence="2">Uncharacterized protein</fullName>
    </submittedName>
</protein>
<reference evidence="2" key="2">
    <citation type="submission" date="2020-05" db="EMBL/GenBank/DDBJ databases">
        <authorList>
            <person name="Kim H.-S."/>
            <person name="Proctor R.H."/>
            <person name="Brown D.W."/>
        </authorList>
    </citation>
    <scope>NUCLEOTIDE SEQUENCE</scope>
    <source>
        <strain evidence="2">NRRL 20472</strain>
    </source>
</reference>
<feature type="region of interest" description="Disordered" evidence="1">
    <location>
        <begin position="1"/>
        <end position="76"/>
    </location>
</feature>
<evidence type="ECO:0000313" key="2">
    <source>
        <dbReference type="EMBL" id="KAF4971299.1"/>
    </source>
</evidence>
<dbReference type="Proteomes" id="UP000622797">
    <property type="component" value="Unassembled WGS sequence"/>
</dbReference>
<name>A0A8H4XEL2_9HYPO</name>
<dbReference type="AlphaFoldDB" id="A0A8H4XEL2"/>
<dbReference type="OrthoDB" id="5034114at2759"/>
<evidence type="ECO:0000256" key="1">
    <source>
        <dbReference type="SAM" id="MobiDB-lite"/>
    </source>
</evidence>
<feature type="compositionally biased region" description="Low complexity" evidence="1">
    <location>
        <begin position="35"/>
        <end position="53"/>
    </location>
</feature>
<dbReference type="EMBL" id="JABEXW010000097">
    <property type="protein sequence ID" value="KAF4971299.1"/>
    <property type="molecule type" value="Genomic_DNA"/>
</dbReference>
<evidence type="ECO:0000313" key="3">
    <source>
        <dbReference type="Proteomes" id="UP000622797"/>
    </source>
</evidence>
<comment type="caution">
    <text evidence="2">The sequence shown here is derived from an EMBL/GenBank/DDBJ whole genome shotgun (WGS) entry which is preliminary data.</text>
</comment>
<organism evidence="2 3">
    <name type="scientific">Fusarium sarcochroum</name>
    <dbReference type="NCBI Taxonomy" id="1208366"/>
    <lineage>
        <taxon>Eukaryota</taxon>
        <taxon>Fungi</taxon>
        <taxon>Dikarya</taxon>
        <taxon>Ascomycota</taxon>
        <taxon>Pezizomycotina</taxon>
        <taxon>Sordariomycetes</taxon>
        <taxon>Hypocreomycetidae</taxon>
        <taxon>Hypocreales</taxon>
        <taxon>Nectriaceae</taxon>
        <taxon>Fusarium</taxon>
        <taxon>Fusarium lateritium species complex</taxon>
    </lineage>
</organism>
<reference evidence="2" key="1">
    <citation type="journal article" date="2020" name="BMC Genomics">
        <title>Correction to: Identification and distribution of gene clusters required for synthesis of sphingolipid metabolism inhibitors in diverse species of the filamentous fungus Fusarium.</title>
        <authorList>
            <person name="Kim H.S."/>
            <person name="Lohmar J.M."/>
            <person name="Busman M."/>
            <person name="Brown D.W."/>
            <person name="Naumann T.A."/>
            <person name="Divon H.H."/>
            <person name="Lysoe E."/>
            <person name="Uhlig S."/>
            <person name="Proctor R.H."/>
        </authorList>
    </citation>
    <scope>NUCLEOTIDE SEQUENCE</scope>
    <source>
        <strain evidence="2">NRRL 20472</strain>
    </source>
</reference>
<sequence>MSSPNSNDTPHERTRLPSAPVSRQGEPSMPPATSPPATSSMPSTPRPATSSMPVPILPATSSVPGPPLVVSSTPSRPKTFSMLPPPAIIMHPPWCPRGHPAGIIHTSFNPQDPIRHDYPPLDLRVNAFWQQNVGRVLGPQCVGTWPDVESMVNEFETIFRQQQGSVAILGRQWNLRELEICARLRAWRLPEWALVFWLGSPSTVPGPDLLRQFSAWAHDEMRRMEQVNGIL</sequence>
<gene>
    <name evidence="2" type="ORF">FSARC_1818</name>
</gene>
<proteinExistence type="predicted"/>
<accession>A0A8H4XEL2</accession>